<feature type="repeat" description="WD" evidence="3">
    <location>
        <begin position="16"/>
        <end position="47"/>
    </location>
</feature>
<reference evidence="4" key="1">
    <citation type="journal article" date="2023" name="Insect Mol. Biol.">
        <title>Genome sequencing provides insights into the evolution of gene families encoding plant cell wall-degrading enzymes in longhorned beetles.</title>
        <authorList>
            <person name="Shin N.R."/>
            <person name="Okamura Y."/>
            <person name="Kirsch R."/>
            <person name="Pauchet Y."/>
        </authorList>
    </citation>
    <scope>NUCLEOTIDE SEQUENCE</scope>
    <source>
        <strain evidence="4">MMC_N1</strain>
    </source>
</reference>
<keyword evidence="5" id="KW-1185">Reference proteome</keyword>
<dbReference type="PROSITE" id="PS00678">
    <property type="entry name" value="WD_REPEATS_1"/>
    <property type="match status" value="2"/>
</dbReference>
<feature type="non-terminal residue" evidence="4">
    <location>
        <position position="1"/>
    </location>
</feature>
<proteinExistence type="predicted"/>
<dbReference type="PRINTS" id="PR00320">
    <property type="entry name" value="GPROTEINBRPT"/>
</dbReference>
<comment type="caution">
    <text evidence="4">The sequence shown here is derived from an EMBL/GenBank/DDBJ whole genome shotgun (WGS) entry which is preliminary data.</text>
</comment>
<keyword evidence="1 3" id="KW-0853">WD repeat</keyword>
<dbReference type="PROSITE" id="PS50294">
    <property type="entry name" value="WD_REPEATS_REGION"/>
    <property type="match status" value="4"/>
</dbReference>
<dbReference type="InterPro" id="IPR036322">
    <property type="entry name" value="WD40_repeat_dom_sf"/>
</dbReference>
<accession>A0ABQ9JGH5</accession>
<name>A0ABQ9JGH5_9CUCU</name>
<feature type="repeat" description="WD" evidence="3">
    <location>
        <begin position="105"/>
        <end position="146"/>
    </location>
</feature>
<feature type="repeat" description="WD" evidence="3">
    <location>
        <begin position="307"/>
        <end position="351"/>
    </location>
</feature>
<keyword evidence="2" id="KW-0677">Repeat</keyword>
<dbReference type="CDD" id="cd00200">
    <property type="entry name" value="WD40"/>
    <property type="match status" value="1"/>
</dbReference>
<dbReference type="InterPro" id="IPR020472">
    <property type="entry name" value="WD40_PAC1"/>
</dbReference>
<dbReference type="EMBL" id="JAPWTJ010000603">
    <property type="protein sequence ID" value="KAJ8976977.1"/>
    <property type="molecule type" value="Genomic_DNA"/>
</dbReference>
<evidence type="ECO:0000256" key="1">
    <source>
        <dbReference type="ARBA" id="ARBA00022574"/>
    </source>
</evidence>
<dbReference type="PANTHER" id="PTHR19848:SF8">
    <property type="entry name" value="F-BOX AND WD REPEAT DOMAIN CONTAINING 7"/>
    <property type="match status" value="1"/>
</dbReference>
<evidence type="ECO:0000313" key="5">
    <source>
        <dbReference type="Proteomes" id="UP001162164"/>
    </source>
</evidence>
<dbReference type="PANTHER" id="PTHR19848">
    <property type="entry name" value="WD40 REPEAT PROTEIN"/>
    <property type="match status" value="1"/>
</dbReference>
<dbReference type="SUPFAM" id="SSF50978">
    <property type="entry name" value="WD40 repeat-like"/>
    <property type="match status" value="2"/>
</dbReference>
<feature type="repeat" description="WD" evidence="3">
    <location>
        <begin position="62"/>
        <end position="103"/>
    </location>
</feature>
<dbReference type="Gene3D" id="2.130.10.10">
    <property type="entry name" value="YVTN repeat-like/Quinoprotein amine dehydrogenase"/>
    <property type="match status" value="3"/>
</dbReference>
<dbReference type="SMART" id="SM00320">
    <property type="entry name" value="WD40"/>
    <property type="match status" value="7"/>
</dbReference>
<dbReference type="Pfam" id="PF00400">
    <property type="entry name" value="WD40"/>
    <property type="match status" value="6"/>
</dbReference>
<organism evidence="4 5">
    <name type="scientific">Molorchus minor</name>
    <dbReference type="NCBI Taxonomy" id="1323400"/>
    <lineage>
        <taxon>Eukaryota</taxon>
        <taxon>Metazoa</taxon>
        <taxon>Ecdysozoa</taxon>
        <taxon>Arthropoda</taxon>
        <taxon>Hexapoda</taxon>
        <taxon>Insecta</taxon>
        <taxon>Pterygota</taxon>
        <taxon>Neoptera</taxon>
        <taxon>Endopterygota</taxon>
        <taxon>Coleoptera</taxon>
        <taxon>Polyphaga</taxon>
        <taxon>Cucujiformia</taxon>
        <taxon>Chrysomeloidea</taxon>
        <taxon>Cerambycidae</taxon>
        <taxon>Lamiinae</taxon>
        <taxon>Monochamini</taxon>
        <taxon>Molorchus</taxon>
    </lineage>
</organism>
<evidence type="ECO:0000313" key="4">
    <source>
        <dbReference type="EMBL" id="KAJ8976977.1"/>
    </source>
</evidence>
<gene>
    <name evidence="4" type="ORF">NQ317_006169</name>
</gene>
<evidence type="ECO:0000256" key="3">
    <source>
        <dbReference type="PROSITE-ProRule" id="PRU00221"/>
    </source>
</evidence>
<dbReference type="InterPro" id="IPR019775">
    <property type="entry name" value="WD40_repeat_CS"/>
</dbReference>
<sequence length="437" mass="48485">KAMSIEGRRNKVLQTLKGHTSDVTSCDFASNFTLITASIDKTVRIWDWLPGSGYVQRSTSPLKAHKYQVTCVRVSPQGSMLASSSVDGTAILWNLHSCAKLYTMTQVNGDAIRVCRFSPDSSILVTAGDNGAVCIWDLVHRSLIKTLFEHEGTTQALSFTPDSQYLVTACSLELVKVWYVQDLVDTTLDMVSPMAKIDNAHDMGVFCVDISKHIILDENNPLIRQYKLATSGNTNEIKIWTITSKSVIKEKTSNDHEVIIEPYDIYDGHSSSVTYIRFSNNGLYLVSSSLDKLIKIWDNNGACLTTLEGHNRYVNCVAISRDSSLIASGSTGSNDKLVMIWDLTGNLSLDSELFHHRLSVPNISGIREEHLTENPDLCANEAKLLEKIDDIAEGAINCRVHHTALLLVYMLTDTDQCYGPVERKDVAVPYRPVNAHL</sequence>
<dbReference type="Proteomes" id="UP001162164">
    <property type="component" value="Unassembled WGS sequence"/>
</dbReference>
<feature type="repeat" description="WD" evidence="3">
    <location>
        <begin position="147"/>
        <end position="178"/>
    </location>
</feature>
<dbReference type="InterPro" id="IPR015943">
    <property type="entry name" value="WD40/YVTN_repeat-like_dom_sf"/>
</dbReference>
<dbReference type="InterPro" id="IPR001680">
    <property type="entry name" value="WD40_rpt"/>
</dbReference>
<dbReference type="PROSITE" id="PS50082">
    <property type="entry name" value="WD_REPEATS_2"/>
    <property type="match status" value="6"/>
</dbReference>
<feature type="repeat" description="WD" evidence="3">
    <location>
        <begin position="266"/>
        <end position="298"/>
    </location>
</feature>
<protein>
    <submittedName>
        <fullName evidence="4">Uncharacterized protein</fullName>
    </submittedName>
</protein>
<evidence type="ECO:0000256" key="2">
    <source>
        <dbReference type="ARBA" id="ARBA00022737"/>
    </source>
</evidence>